<dbReference type="SUPFAM" id="SSF56672">
    <property type="entry name" value="DNA/RNA polymerases"/>
    <property type="match status" value="1"/>
</dbReference>
<dbReference type="RefSeq" id="WP_259461566.1">
    <property type="nucleotide sequence ID" value="NZ_MCAS01000045.1"/>
</dbReference>
<keyword evidence="2" id="KW-0227">DNA damage</keyword>
<name>A0A420FS86_9BURK</name>
<dbReference type="InterPro" id="IPR043502">
    <property type="entry name" value="DNA/RNA_pol_sf"/>
</dbReference>
<dbReference type="InterPro" id="IPR050356">
    <property type="entry name" value="SulA_CellDiv_inhibitor"/>
</dbReference>
<comment type="similarity">
    <text evidence="1">Belongs to the DNA polymerase type-Y family.</text>
</comment>
<evidence type="ECO:0000256" key="1">
    <source>
        <dbReference type="ARBA" id="ARBA00010945"/>
    </source>
</evidence>
<accession>A0A420FS86</accession>
<proteinExistence type="inferred from homology"/>
<dbReference type="Gene3D" id="3.40.1170.60">
    <property type="match status" value="1"/>
</dbReference>
<dbReference type="InterPro" id="IPR043128">
    <property type="entry name" value="Rev_trsase/Diguanyl_cyclase"/>
</dbReference>
<dbReference type="EMBL" id="MCAS01000045">
    <property type="protein sequence ID" value="RKF35683.1"/>
    <property type="molecule type" value="Genomic_DNA"/>
</dbReference>
<gene>
    <name evidence="4" type="ORF">BCY88_08530</name>
</gene>
<dbReference type="Proteomes" id="UP000283709">
    <property type="component" value="Unassembled WGS sequence"/>
</dbReference>
<dbReference type="PANTHER" id="PTHR35369">
    <property type="entry name" value="BLR3025 PROTEIN-RELATED"/>
    <property type="match status" value="1"/>
</dbReference>
<dbReference type="InterPro" id="IPR001126">
    <property type="entry name" value="UmuC"/>
</dbReference>
<protein>
    <recommendedName>
        <fullName evidence="3">UmuC domain-containing protein</fullName>
    </recommendedName>
</protein>
<dbReference type="GO" id="GO:0006281">
    <property type="term" value="P:DNA repair"/>
    <property type="evidence" value="ECO:0007669"/>
    <property type="project" value="InterPro"/>
</dbReference>
<dbReference type="AlphaFoldDB" id="A0A420FS86"/>
<sequence length="167" mass="18197">MLERETVLIADAIAREAGVAVGMRRGGVITLAQDALVYDRDPAREHAVLLEVAYAVMRFSPMVAQCAEDTVLMDVTASIRLFGGVPRICRAIRQIVETIGVTGRVGVAPTGQGAWLLSKRGKTRVLKMRSLGRILDTLPFEVVTEMRRYADWFSGLGCVSCLITSAM</sequence>
<evidence type="ECO:0000313" key="5">
    <source>
        <dbReference type="Proteomes" id="UP000283709"/>
    </source>
</evidence>
<dbReference type="PANTHER" id="PTHR35369:SF2">
    <property type="entry name" value="BLR3025 PROTEIN"/>
    <property type="match status" value="1"/>
</dbReference>
<comment type="caution">
    <text evidence="4">The sequence shown here is derived from an EMBL/GenBank/DDBJ whole genome shotgun (WGS) entry which is preliminary data.</text>
</comment>
<dbReference type="Gene3D" id="3.30.70.270">
    <property type="match status" value="1"/>
</dbReference>
<reference evidence="4 5" key="1">
    <citation type="submission" date="2016-07" db="EMBL/GenBank/DDBJ databases">
        <title>Genome analysis of Burkholderia fungorum ES3-20.</title>
        <authorList>
            <person name="Xu D."/>
            <person name="Yao R."/>
            <person name="Zheng S."/>
        </authorList>
    </citation>
    <scope>NUCLEOTIDE SEQUENCE [LARGE SCALE GENOMIC DNA]</scope>
    <source>
        <strain evidence="4 5">ES3-20</strain>
    </source>
</reference>
<evidence type="ECO:0000256" key="2">
    <source>
        <dbReference type="ARBA" id="ARBA00022763"/>
    </source>
</evidence>
<evidence type="ECO:0000313" key="4">
    <source>
        <dbReference type="EMBL" id="RKF35683.1"/>
    </source>
</evidence>
<evidence type="ECO:0000259" key="3">
    <source>
        <dbReference type="Pfam" id="PF00817"/>
    </source>
</evidence>
<dbReference type="Pfam" id="PF00817">
    <property type="entry name" value="IMS"/>
    <property type="match status" value="1"/>
</dbReference>
<organism evidence="4 5">
    <name type="scientific">Paraburkholderia fungorum</name>
    <dbReference type="NCBI Taxonomy" id="134537"/>
    <lineage>
        <taxon>Bacteria</taxon>
        <taxon>Pseudomonadati</taxon>
        <taxon>Pseudomonadota</taxon>
        <taxon>Betaproteobacteria</taxon>
        <taxon>Burkholderiales</taxon>
        <taxon>Burkholderiaceae</taxon>
        <taxon>Paraburkholderia</taxon>
    </lineage>
</organism>
<feature type="domain" description="UmuC" evidence="3">
    <location>
        <begin position="5"/>
        <end position="119"/>
    </location>
</feature>